<sequence>GADHAGFPLKQDLVAHLEACDHVVIDVGTDSTDPVDYPDFAAAVARAVVAGEGERGIVVCGSGAGASIAANKITGIRCAVVHDHYTAHQSVEHDDMNVLALGARVIGAATATDIVDAFLSARFSGEERHLRRLRKVVELDRNRG</sequence>
<dbReference type="NCBIfam" id="NF004051">
    <property type="entry name" value="PRK05571.1"/>
    <property type="match status" value="1"/>
</dbReference>
<dbReference type="PIRSF" id="PIRSF005384">
    <property type="entry name" value="RpiB_LacA_B"/>
    <property type="match status" value="1"/>
</dbReference>
<dbReference type="AlphaFoldDB" id="A0A3B0SPY2"/>
<gene>
    <name evidence="2" type="ORF">MNBD_ACTINO01-1224</name>
</gene>
<name>A0A3B0SPY2_9ZZZZ</name>
<accession>A0A3B0SPY2</accession>
<feature type="non-terminal residue" evidence="2">
    <location>
        <position position="1"/>
    </location>
</feature>
<dbReference type="GO" id="GO:0005975">
    <property type="term" value="P:carbohydrate metabolic process"/>
    <property type="evidence" value="ECO:0007669"/>
    <property type="project" value="InterPro"/>
</dbReference>
<dbReference type="NCBIfam" id="TIGR00689">
    <property type="entry name" value="rpiB_lacA_lacB"/>
    <property type="match status" value="1"/>
</dbReference>
<dbReference type="PANTHER" id="PTHR30345">
    <property type="entry name" value="RIBOSE-5-PHOSPHATE ISOMERASE B"/>
    <property type="match status" value="1"/>
</dbReference>
<dbReference type="GO" id="GO:0004751">
    <property type="term" value="F:ribose-5-phosphate isomerase activity"/>
    <property type="evidence" value="ECO:0007669"/>
    <property type="project" value="UniProtKB-EC"/>
</dbReference>
<evidence type="ECO:0000256" key="1">
    <source>
        <dbReference type="ARBA" id="ARBA00023235"/>
    </source>
</evidence>
<evidence type="ECO:0000313" key="2">
    <source>
        <dbReference type="EMBL" id="VAW07528.1"/>
    </source>
</evidence>
<keyword evidence="1 2" id="KW-0413">Isomerase</keyword>
<dbReference type="EC" id="5.3.1.6" evidence="2"/>
<protein>
    <submittedName>
        <fullName evidence="2">Ribose 5-phosphate isomerase B</fullName>
        <ecNumber evidence="2">5.3.1.6</ecNumber>
    </submittedName>
</protein>
<reference evidence="2" key="1">
    <citation type="submission" date="2018-06" db="EMBL/GenBank/DDBJ databases">
        <authorList>
            <person name="Zhirakovskaya E."/>
        </authorList>
    </citation>
    <scope>NUCLEOTIDE SEQUENCE</scope>
</reference>
<dbReference type="InterPro" id="IPR004785">
    <property type="entry name" value="RpiB"/>
</dbReference>
<dbReference type="InterPro" id="IPR003500">
    <property type="entry name" value="RpiB_LacA_LacB"/>
</dbReference>
<dbReference type="Pfam" id="PF02502">
    <property type="entry name" value="LacAB_rpiB"/>
    <property type="match status" value="1"/>
</dbReference>
<dbReference type="SUPFAM" id="SSF89623">
    <property type="entry name" value="Ribose/Galactose isomerase RpiB/AlsB"/>
    <property type="match status" value="1"/>
</dbReference>
<proteinExistence type="predicted"/>
<dbReference type="EMBL" id="UOEI01000532">
    <property type="protein sequence ID" value="VAW07528.1"/>
    <property type="molecule type" value="Genomic_DNA"/>
</dbReference>
<organism evidence="2">
    <name type="scientific">hydrothermal vent metagenome</name>
    <dbReference type="NCBI Taxonomy" id="652676"/>
    <lineage>
        <taxon>unclassified sequences</taxon>
        <taxon>metagenomes</taxon>
        <taxon>ecological metagenomes</taxon>
    </lineage>
</organism>
<dbReference type="InterPro" id="IPR036569">
    <property type="entry name" value="RpiB_LacA_LacB_sf"/>
</dbReference>
<dbReference type="Gene3D" id="3.40.1400.10">
    <property type="entry name" value="Sugar-phosphate isomerase, RpiB/LacA/LacB"/>
    <property type="match status" value="1"/>
</dbReference>
<dbReference type="PANTHER" id="PTHR30345:SF0">
    <property type="entry name" value="DNA DAMAGE-REPAIR_TOLERATION PROTEIN DRT102"/>
    <property type="match status" value="1"/>
</dbReference>
<dbReference type="NCBIfam" id="TIGR01120">
    <property type="entry name" value="rpiB"/>
    <property type="match status" value="1"/>
</dbReference>